<proteinExistence type="predicted"/>
<reference evidence="2" key="1">
    <citation type="journal article" date="2015" name="Nature">
        <title>Complex archaea that bridge the gap between prokaryotes and eukaryotes.</title>
        <authorList>
            <person name="Spang A."/>
            <person name="Saw J.H."/>
            <person name="Jorgensen S.L."/>
            <person name="Zaremba-Niedzwiedzka K."/>
            <person name="Martijn J."/>
            <person name="Lind A.E."/>
            <person name="van Eijk R."/>
            <person name="Schleper C."/>
            <person name="Guy L."/>
            <person name="Ettema T.J."/>
        </authorList>
    </citation>
    <scope>NUCLEOTIDE SEQUENCE</scope>
</reference>
<gene>
    <name evidence="2" type="ORF">LCGC14_1660710</name>
</gene>
<organism evidence="2">
    <name type="scientific">marine sediment metagenome</name>
    <dbReference type="NCBI Taxonomy" id="412755"/>
    <lineage>
        <taxon>unclassified sequences</taxon>
        <taxon>metagenomes</taxon>
        <taxon>ecological metagenomes</taxon>
    </lineage>
</organism>
<dbReference type="NCBIfam" id="TIGR03142">
    <property type="entry name" value="cytochro_ccmI"/>
    <property type="match status" value="1"/>
</dbReference>
<sequence>MIWMTMALISLAAVAFIVYPLLKGENSIVQEKRADDGLGDIALRKESVYASLKEVEFDYQTGKLSREDYEGLRSDLESMALSLLKEADRPKEEKDRHKTIDEEIELEVLKARKKKALSSHKERGEGKRDIKEETEGGLNNDQKE</sequence>
<evidence type="ECO:0000313" key="2">
    <source>
        <dbReference type="EMBL" id="KKM18937.1"/>
    </source>
</evidence>
<name>A0A0F9HUU6_9ZZZZ</name>
<evidence type="ECO:0008006" key="3">
    <source>
        <dbReference type="Google" id="ProtNLM"/>
    </source>
</evidence>
<feature type="region of interest" description="Disordered" evidence="1">
    <location>
        <begin position="114"/>
        <end position="144"/>
    </location>
</feature>
<dbReference type="InterPro" id="IPR017560">
    <property type="entry name" value="Cyt_c_biogenesis_CcmI"/>
</dbReference>
<evidence type="ECO:0000256" key="1">
    <source>
        <dbReference type="SAM" id="MobiDB-lite"/>
    </source>
</evidence>
<protein>
    <recommendedName>
        <fullName evidence="3">C-type cytochrome biogenesis protein CcmI</fullName>
    </recommendedName>
</protein>
<comment type="caution">
    <text evidence="2">The sequence shown here is derived from an EMBL/GenBank/DDBJ whole genome shotgun (WGS) entry which is preliminary data.</text>
</comment>
<dbReference type="EMBL" id="LAZR01014105">
    <property type="protein sequence ID" value="KKM18937.1"/>
    <property type="molecule type" value="Genomic_DNA"/>
</dbReference>
<accession>A0A0F9HUU6</accession>
<feature type="compositionally biased region" description="Basic and acidic residues" evidence="1">
    <location>
        <begin position="119"/>
        <end position="134"/>
    </location>
</feature>
<dbReference type="AlphaFoldDB" id="A0A0F9HUU6"/>